<reference evidence="1 2" key="1">
    <citation type="submission" date="2019-05" db="EMBL/GenBank/DDBJ databases">
        <title>Another draft genome of Portunus trituberculatus and its Hox gene families provides insights of decapod evolution.</title>
        <authorList>
            <person name="Jeong J.-H."/>
            <person name="Song I."/>
            <person name="Kim S."/>
            <person name="Choi T."/>
            <person name="Kim D."/>
            <person name="Ryu S."/>
            <person name="Kim W."/>
        </authorList>
    </citation>
    <scope>NUCLEOTIDE SEQUENCE [LARGE SCALE GENOMIC DNA]</scope>
    <source>
        <tissue evidence="1">Muscle</tissue>
    </source>
</reference>
<proteinExistence type="predicted"/>
<evidence type="ECO:0000313" key="2">
    <source>
        <dbReference type="Proteomes" id="UP000324222"/>
    </source>
</evidence>
<dbReference type="AlphaFoldDB" id="A0A5B7D4L9"/>
<organism evidence="1 2">
    <name type="scientific">Portunus trituberculatus</name>
    <name type="common">Swimming crab</name>
    <name type="synonym">Neptunus trituberculatus</name>
    <dbReference type="NCBI Taxonomy" id="210409"/>
    <lineage>
        <taxon>Eukaryota</taxon>
        <taxon>Metazoa</taxon>
        <taxon>Ecdysozoa</taxon>
        <taxon>Arthropoda</taxon>
        <taxon>Crustacea</taxon>
        <taxon>Multicrustacea</taxon>
        <taxon>Malacostraca</taxon>
        <taxon>Eumalacostraca</taxon>
        <taxon>Eucarida</taxon>
        <taxon>Decapoda</taxon>
        <taxon>Pleocyemata</taxon>
        <taxon>Brachyura</taxon>
        <taxon>Eubrachyura</taxon>
        <taxon>Portunoidea</taxon>
        <taxon>Portunidae</taxon>
        <taxon>Portuninae</taxon>
        <taxon>Portunus</taxon>
    </lineage>
</organism>
<dbReference type="EMBL" id="VSRR010000383">
    <property type="protein sequence ID" value="MPC14853.1"/>
    <property type="molecule type" value="Genomic_DNA"/>
</dbReference>
<sequence length="85" mass="9796">MEGPSSTLALWSNKFLVFLRDSKYDGPDTKMKTHNFTNIYNLLFVPGERHEEHGDPPSPDAVIQYMINQGLLIKEEEFLRVFHGS</sequence>
<comment type="caution">
    <text evidence="1">The sequence shown here is derived from an EMBL/GenBank/DDBJ whole genome shotgun (WGS) entry which is preliminary data.</text>
</comment>
<accession>A0A5B7D4L9</accession>
<dbReference type="Proteomes" id="UP000324222">
    <property type="component" value="Unassembled WGS sequence"/>
</dbReference>
<evidence type="ECO:0000313" key="1">
    <source>
        <dbReference type="EMBL" id="MPC14853.1"/>
    </source>
</evidence>
<name>A0A5B7D4L9_PORTR</name>
<keyword evidence="2" id="KW-1185">Reference proteome</keyword>
<protein>
    <submittedName>
        <fullName evidence="1">Uncharacterized protein</fullName>
    </submittedName>
</protein>
<gene>
    <name evidence="1" type="ORF">E2C01_007629</name>
</gene>